<dbReference type="BioCyc" id="RPAL316057:RPD_RS03855-MONOMER"/>
<dbReference type="Pfam" id="PF00535">
    <property type="entry name" value="Glycos_transf_2"/>
    <property type="match status" value="1"/>
</dbReference>
<dbReference type="CAZy" id="GT2">
    <property type="family name" value="Glycosyltransferase Family 2"/>
</dbReference>
<evidence type="ECO:0000313" key="3">
    <source>
        <dbReference type="Proteomes" id="UP000001818"/>
    </source>
</evidence>
<dbReference type="InterPro" id="IPR050256">
    <property type="entry name" value="Glycosyltransferase_2"/>
</dbReference>
<dbReference type="PANTHER" id="PTHR48090">
    <property type="entry name" value="UNDECAPRENYL-PHOSPHATE 4-DEOXY-4-FORMAMIDO-L-ARABINOSE TRANSFERASE-RELATED"/>
    <property type="match status" value="1"/>
</dbReference>
<organism evidence="2 3">
    <name type="scientific">Rhodopseudomonas palustris (strain BisB5)</name>
    <dbReference type="NCBI Taxonomy" id="316057"/>
    <lineage>
        <taxon>Bacteria</taxon>
        <taxon>Pseudomonadati</taxon>
        <taxon>Pseudomonadota</taxon>
        <taxon>Alphaproteobacteria</taxon>
        <taxon>Hyphomicrobiales</taxon>
        <taxon>Nitrobacteraceae</taxon>
        <taxon>Rhodopseudomonas</taxon>
    </lineage>
</organism>
<dbReference type="CDD" id="cd04179">
    <property type="entry name" value="DPM_DPG-synthase_like"/>
    <property type="match status" value="1"/>
</dbReference>
<dbReference type="SUPFAM" id="SSF53448">
    <property type="entry name" value="Nucleotide-diphospho-sugar transferases"/>
    <property type="match status" value="1"/>
</dbReference>
<gene>
    <name evidence="2" type="ordered locus">RPD_0757</name>
</gene>
<accession>Q13D44</accession>
<dbReference type="eggNOG" id="COG0463">
    <property type="taxonomic scope" value="Bacteria"/>
</dbReference>
<keyword evidence="2" id="KW-0808">Transferase</keyword>
<dbReference type="GO" id="GO:0016740">
    <property type="term" value="F:transferase activity"/>
    <property type="evidence" value="ECO:0007669"/>
    <property type="project" value="UniProtKB-KW"/>
</dbReference>
<dbReference type="EMBL" id="CP000283">
    <property type="protein sequence ID" value="ABE37995.1"/>
    <property type="molecule type" value="Genomic_DNA"/>
</dbReference>
<evidence type="ECO:0000259" key="1">
    <source>
        <dbReference type="Pfam" id="PF00535"/>
    </source>
</evidence>
<dbReference type="AlphaFoldDB" id="Q13D44"/>
<dbReference type="HOGENOM" id="CLU_033536_7_4_5"/>
<dbReference type="KEGG" id="rpd:RPD_0757"/>
<sequence length="226" mass="24572">MEREATWVVVPAFNEGEVIGETIRSVLKQFPNVVVVDDCSSDNTRSIALAAGAHVCSHPVNLGQGAALATGIRYARLHDAQAIVTFDADGQHDINDAQGMLKLLVPGQCEVVLGSRFLGTAKNISARKRLFLKLATFYTRLTTGLAVTDTHNGLRAFSAVAADSIRIRQNRMAHASEILDEISRLGLPYKETACTITYTEYSVSKGQRMSGAFAILADLALRKFYK</sequence>
<proteinExistence type="predicted"/>
<protein>
    <submittedName>
        <fullName evidence="2">Glycosyl transferase, family 2</fullName>
    </submittedName>
</protein>
<dbReference type="InterPro" id="IPR029044">
    <property type="entry name" value="Nucleotide-diphossugar_trans"/>
</dbReference>
<dbReference type="Gene3D" id="3.90.550.10">
    <property type="entry name" value="Spore Coat Polysaccharide Biosynthesis Protein SpsA, Chain A"/>
    <property type="match status" value="1"/>
</dbReference>
<dbReference type="InterPro" id="IPR001173">
    <property type="entry name" value="Glyco_trans_2-like"/>
</dbReference>
<dbReference type="STRING" id="316057.RPD_0757"/>
<dbReference type="Proteomes" id="UP000001818">
    <property type="component" value="Chromosome"/>
</dbReference>
<evidence type="ECO:0000313" key="2">
    <source>
        <dbReference type="EMBL" id="ABE37995.1"/>
    </source>
</evidence>
<name>Q13D44_RHOPS</name>
<dbReference type="PANTHER" id="PTHR48090:SF7">
    <property type="entry name" value="RFBJ PROTEIN"/>
    <property type="match status" value="1"/>
</dbReference>
<reference evidence="2 3" key="1">
    <citation type="submission" date="2006-03" db="EMBL/GenBank/DDBJ databases">
        <title>Complete sequence of Rhodopseudomonas palustris BisB5.</title>
        <authorList>
            <consortium name="US DOE Joint Genome Institute"/>
            <person name="Copeland A."/>
            <person name="Lucas S."/>
            <person name="Lapidus A."/>
            <person name="Barry K."/>
            <person name="Detter J.C."/>
            <person name="Glavina del Rio T."/>
            <person name="Hammon N."/>
            <person name="Israni S."/>
            <person name="Dalin E."/>
            <person name="Tice H."/>
            <person name="Pitluck S."/>
            <person name="Chain P."/>
            <person name="Malfatti S."/>
            <person name="Shin M."/>
            <person name="Vergez L."/>
            <person name="Schmutz J."/>
            <person name="Larimer F."/>
            <person name="Land M."/>
            <person name="Hauser L."/>
            <person name="Pelletier D.A."/>
            <person name="Kyrpides N."/>
            <person name="Lykidis A."/>
            <person name="Oda Y."/>
            <person name="Harwood C.S."/>
            <person name="Richardson P."/>
        </authorList>
    </citation>
    <scope>NUCLEOTIDE SEQUENCE [LARGE SCALE GENOMIC DNA]</scope>
    <source>
        <strain evidence="2 3">BisB5</strain>
    </source>
</reference>
<feature type="domain" description="Glycosyltransferase 2-like" evidence="1">
    <location>
        <begin position="8"/>
        <end position="162"/>
    </location>
</feature>